<comment type="caution">
    <text evidence="1">The sequence shown here is derived from an EMBL/GenBank/DDBJ whole genome shotgun (WGS) entry which is preliminary data.</text>
</comment>
<proteinExistence type="predicted"/>
<gene>
    <name evidence="1" type="ORF">GCM10023224_14250</name>
</gene>
<dbReference type="EMBL" id="BAABIK010000006">
    <property type="protein sequence ID" value="GAA4934781.1"/>
    <property type="molecule type" value="Genomic_DNA"/>
</dbReference>
<dbReference type="Proteomes" id="UP001499993">
    <property type="component" value="Unassembled WGS sequence"/>
</dbReference>
<dbReference type="RefSeq" id="WP_345555929.1">
    <property type="nucleotide sequence ID" value="NZ_BAABIK010000006.1"/>
</dbReference>
<evidence type="ECO:0000313" key="2">
    <source>
        <dbReference type="Proteomes" id="UP001499993"/>
    </source>
</evidence>
<protein>
    <submittedName>
        <fullName evidence="1">Uncharacterized protein</fullName>
    </submittedName>
</protein>
<organism evidence="1 2">
    <name type="scientific">Streptomonospora halophila</name>
    <dbReference type="NCBI Taxonomy" id="427369"/>
    <lineage>
        <taxon>Bacteria</taxon>
        <taxon>Bacillati</taxon>
        <taxon>Actinomycetota</taxon>
        <taxon>Actinomycetes</taxon>
        <taxon>Streptosporangiales</taxon>
        <taxon>Nocardiopsidaceae</taxon>
        <taxon>Streptomonospora</taxon>
    </lineage>
</organism>
<accession>A0ABP9GA27</accession>
<reference evidence="2" key="1">
    <citation type="journal article" date="2019" name="Int. J. Syst. Evol. Microbiol.">
        <title>The Global Catalogue of Microorganisms (GCM) 10K type strain sequencing project: providing services to taxonomists for standard genome sequencing and annotation.</title>
        <authorList>
            <consortium name="The Broad Institute Genomics Platform"/>
            <consortium name="The Broad Institute Genome Sequencing Center for Infectious Disease"/>
            <person name="Wu L."/>
            <person name="Ma J."/>
        </authorList>
    </citation>
    <scope>NUCLEOTIDE SEQUENCE [LARGE SCALE GENOMIC DNA]</scope>
    <source>
        <strain evidence="2">JCM 18123</strain>
    </source>
</reference>
<keyword evidence="2" id="KW-1185">Reference proteome</keyword>
<evidence type="ECO:0000313" key="1">
    <source>
        <dbReference type="EMBL" id="GAA4934781.1"/>
    </source>
</evidence>
<name>A0ABP9GA27_9ACTN</name>
<sequence length="78" mass="8261">MFLHGATPLARYPAERRLLTEQVGQARESGASPHGLWLICPMRSPQAPAALDTVPAGIVTDAEQVLLPRGFAVEPSAA</sequence>